<keyword evidence="1" id="KW-1133">Transmembrane helix</keyword>
<dbReference type="Pfam" id="PF13828">
    <property type="entry name" value="DUF4190"/>
    <property type="match status" value="1"/>
</dbReference>
<gene>
    <name evidence="3" type="ORF">FHW12_000641</name>
</gene>
<dbReference type="Proteomes" id="UP000550401">
    <property type="component" value="Unassembled WGS sequence"/>
</dbReference>
<protein>
    <recommendedName>
        <fullName evidence="2">DUF4190 domain-containing protein</fullName>
    </recommendedName>
</protein>
<dbReference type="AlphaFoldDB" id="A0A839EZX3"/>
<reference evidence="3 4" key="1">
    <citation type="submission" date="2020-07" db="EMBL/GenBank/DDBJ databases">
        <title>Genomic Encyclopedia of Type Strains, Phase IV (KMG-V): Genome sequencing to study the core and pangenomes of soil and plant-associated prokaryotes.</title>
        <authorList>
            <person name="Whitman W."/>
        </authorList>
    </citation>
    <scope>NUCLEOTIDE SEQUENCE [LARGE SCALE GENOMIC DNA]</scope>
    <source>
        <strain evidence="3 4">RH2WT43</strain>
    </source>
</reference>
<dbReference type="InterPro" id="IPR025241">
    <property type="entry name" value="DUF4190"/>
</dbReference>
<proteinExistence type="predicted"/>
<dbReference type="EMBL" id="JACGXL010000001">
    <property type="protein sequence ID" value="MBA8886450.1"/>
    <property type="molecule type" value="Genomic_DNA"/>
</dbReference>
<evidence type="ECO:0000313" key="4">
    <source>
        <dbReference type="Proteomes" id="UP000550401"/>
    </source>
</evidence>
<evidence type="ECO:0000313" key="3">
    <source>
        <dbReference type="EMBL" id="MBA8886450.1"/>
    </source>
</evidence>
<sequence>MNATPSRTSTTAVLSLVFGIVCWFALPFIGAVAAVICGHLARGEIRRAPPGTIEGDGMAIAGLVLGWVHLALFLLAFMAIMLFFGGLAFFAHWH</sequence>
<accession>A0A839EZX3</accession>
<organism evidence="3 4">
    <name type="scientific">Dokdonella fugitiva</name>
    <dbReference type="NCBI Taxonomy" id="328517"/>
    <lineage>
        <taxon>Bacteria</taxon>
        <taxon>Pseudomonadati</taxon>
        <taxon>Pseudomonadota</taxon>
        <taxon>Gammaproteobacteria</taxon>
        <taxon>Lysobacterales</taxon>
        <taxon>Rhodanobacteraceae</taxon>
        <taxon>Dokdonella</taxon>
    </lineage>
</organism>
<feature type="transmembrane region" description="Helical" evidence="1">
    <location>
        <begin position="58"/>
        <end position="91"/>
    </location>
</feature>
<feature type="transmembrane region" description="Helical" evidence="1">
    <location>
        <begin position="12"/>
        <end position="37"/>
    </location>
</feature>
<keyword evidence="4" id="KW-1185">Reference proteome</keyword>
<name>A0A839EZX3_9GAMM</name>
<evidence type="ECO:0000256" key="1">
    <source>
        <dbReference type="SAM" id="Phobius"/>
    </source>
</evidence>
<comment type="caution">
    <text evidence="3">The sequence shown here is derived from an EMBL/GenBank/DDBJ whole genome shotgun (WGS) entry which is preliminary data.</text>
</comment>
<keyword evidence="1" id="KW-0472">Membrane</keyword>
<evidence type="ECO:0000259" key="2">
    <source>
        <dbReference type="Pfam" id="PF13828"/>
    </source>
</evidence>
<dbReference type="RefSeq" id="WP_182529530.1">
    <property type="nucleotide sequence ID" value="NZ_JACGXL010000001.1"/>
</dbReference>
<feature type="domain" description="DUF4190" evidence="2">
    <location>
        <begin position="12"/>
        <end position="76"/>
    </location>
</feature>
<keyword evidence="1" id="KW-0812">Transmembrane</keyword>